<sequence>MKYFETPVDYFLTKNKDNIVVSIVNNTEIAQGGPVIGDLKINNAFVDQRYIFGGPIIIDNEFVYCTVFIRGSIFKSSGFKIVKINTLSLDLFFVGAKESLIWLQKIEENKIFFRKSLYGNLEDVYFINDF</sequence>
<evidence type="ECO:0000313" key="1">
    <source>
        <dbReference type="EMBL" id="QYJ67748.1"/>
    </source>
</evidence>
<name>A0ABX8V6J8_9FLAO</name>
<accession>A0ABX8V6J8</accession>
<dbReference type="Proteomes" id="UP000825381">
    <property type="component" value="Chromosome"/>
</dbReference>
<evidence type="ECO:0000313" key="2">
    <source>
        <dbReference type="Proteomes" id="UP000825381"/>
    </source>
</evidence>
<gene>
    <name evidence="1" type="ORF">K1I41_09370</name>
</gene>
<organism evidence="1 2">
    <name type="scientific">Flavobacterium litorale</name>
    <dbReference type="NCBI Taxonomy" id="2856519"/>
    <lineage>
        <taxon>Bacteria</taxon>
        <taxon>Pseudomonadati</taxon>
        <taxon>Bacteroidota</taxon>
        <taxon>Flavobacteriia</taxon>
        <taxon>Flavobacteriales</taxon>
        <taxon>Flavobacteriaceae</taxon>
        <taxon>Flavobacterium</taxon>
    </lineage>
</organism>
<reference evidence="1 2" key="1">
    <citation type="submission" date="2021-07" db="EMBL/GenBank/DDBJ databases">
        <title>Flavobacterium WSW3-B6 sp.nov, isolated from seaweed.</title>
        <authorList>
            <person name="Muhammad N."/>
            <person name="Ho H."/>
            <person name="Lee Y.-J."/>
            <person name="Nguyen T."/>
            <person name="Ho J."/>
            <person name="Kim S.-G."/>
        </authorList>
    </citation>
    <scope>NUCLEOTIDE SEQUENCE [LARGE SCALE GENOMIC DNA]</scope>
    <source>
        <strain evidence="1 2">WSW3-B6</strain>
    </source>
</reference>
<dbReference type="RefSeq" id="WP_220640093.1">
    <property type="nucleotide sequence ID" value="NZ_CP080429.1"/>
</dbReference>
<protein>
    <submittedName>
        <fullName evidence="1">Uncharacterized protein</fullName>
    </submittedName>
</protein>
<keyword evidence="2" id="KW-1185">Reference proteome</keyword>
<dbReference type="EMBL" id="CP080429">
    <property type="protein sequence ID" value="QYJ67748.1"/>
    <property type="molecule type" value="Genomic_DNA"/>
</dbReference>
<proteinExistence type="predicted"/>